<organism evidence="2 3">
    <name type="scientific">Phytoactinopolyspora mesophila</name>
    <dbReference type="NCBI Taxonomy" id="2650750"/>
    <lineage>
        <taxon>Bacteria</taxon>
        <taxon>Bacillati</taxon>
        <taxon>Actinomycetota</taxon>
        <taxon>Actinomycetes</taxon>
        <taxon>Jiangellales</taxon>
        <taxon>Jiangellaceae</taxon>
        <taxon>Phytoactinopolyspora</taxon>
    </lineage>
</organism>
<sequence>MSATSASDSRDAVAAALTTLESAVAGLRRTYGDTLGVRRLASDVSRIRDDLDELGDPQPGRLIPPDGPLETVPDTPYDPQMWVGAQDEGLGAPDRHAP</sequence>
<proteinExistence type="predicted"/>
<dbReference type="Proteomes" id="UP000460435">
    <property type="component" value="Unassembled WGS sequence"/>
</dbReference>
<accession>A0A7K3M930</accession>
<protein>
    <submittedName>
        <fullName evidence="2">Uncharacterized protein</fullName>
    </submittedName>
</protein>
<evidence type="ECO:0000313" key="2">
    <source>
        <dbReference type="EMBL" id="NDL59783.1"/>
    </source>
</evidence>
<reference evidence="2 3" key="1">
    <citation type="submission" date="2019-11" db="EMBL/GenBank/DDBJ databases">
        <authorList>
            <person name="Li X.-J."/>
            <person name="Feng X.-M."/>
        </authorList>
    </citation>
    <scope>NUCLEOTIDE SEQUENCE [LARGE SCALE GENOMIC DNA]</scope>
    <source>
        <strain evidence="2 3">XMNu-373</strain>
    </source>
</reference>
<evidence type="ECO:0000313" key="3">
    <source>
        <dbReference type="Proteomes" id="UP000460435"/>
    </source>
</evidence>
<evidence type="ECO:0000256" key="1">
    <source>
        <dbReference type="SAM" id="MobiDB-lite"/>
    </source>
</evidence>
<feature type="region of interest" description="Disordered" evidence="1">
    <location>
        <begin position="49"/>
        <end position="98"/>
    </location>
</feature>
<dbReference type="RefSeq" id="WP_162452465.1">
    <property type="nucleotide sequence ID" value="NZ_WLZY01000008.1"/>
</dbReference>
<comment type="caution">
    <text evidence="2">The sequence shown here is derived from an EMBL/GenBank/DDBJ whole genome shotgun (WGS) entry which is preliminary data.</text>
</comment>
<keyword evidence="3" id="KW-1185">Reference proteome</keyword>
<dbReference type="AlphaFoldDB" id="A0A7K3M930"/>
<gene>
    <name evidence="2" type="ORF">F7O44_22170</name>
</gene>
<name>A0A7K3M930_9ACTN</name>
<dbReference type="EMBL" id="WLZY01000008">
    <property type="protein sequence ID" value="NDL59783.1"/>
    <property type="molecule type" value="Genomic_DNA"/>
</dbReference>